<evidence type="ECO:0000256" key="2">
    <source>
        <dbReference type="ARBA" id="ARBA00022741"/>
    </source>
</evidence>
<evidence type="ECO:0000313" key="7">
    <source>
        <dbReference type="Proteomes" id="UP000886476"/>
    </source>
</evidence>
<feature type="domain" description="AAA+ ATPase" evidence="5">
    <location>
        <begin position="106"/>
        <end position="239"/>
    </location>
</feature>
<dbReference type="InterPro" id="IPR002611">
    <property type="entry name" value="IstB_ATP-bd"/>
</dbReference>
<dbReference type="InterPro" id="IPR003593">
    <property type="entry name" value="AAA+_ATPase"/>
</dbReference>
<keyword evidence="2" id="KW-0547">Nucleotide-binding</keyword>
<dbReference type="SMART" id="SM00382">
    <property type="entry name" value="AAA"/>
    <property type="match status" value="1"/>
</dbReference>
<accession>A0ABX2CNJ9</accession>
<dbReference type="NCBIfam" id="NF038214">
    <property type="entry name" value="IS21_help_AAA"/>
    <property type="match status" value="1"/>
</dbReference>
<evidence type="ECO:0000256" key="1">
    <source>
        <dbReference type="ARBA" id="ARBA00008059"/>
    </source>
</evidence>
<dbReference type="NCBIfam" id="NF006038">
    <property type="entry name" value="PRK08181.1"/>
    <property type="match status" value="1"/>
</dbReference>
<evidence type="ECO:0000259" key="5">
    <source>
        <dbReference type="SMART" id="SM00382"/>
    </source>
</evidence>
<keyword evidence="3 6" id="KW-0067">ATP-binding</keyword>
<evidence type="ECO:0000256" key="3">
    <source>
        <dbReference type="ARBA" id="ARBA00022840"/>
    </source>
</evidence>
<dbReference type="InterPro" id="IPR028350">
    <property type="entry name" value="DNAC/IstB-like"/>
</dbReference>
<dbReference type="Gene3D" id="3.40.50.300">
    <property type="entry name" value="P-loop containing nucleotide triphosphate hydrolases"/>
    <property type="match status" value="1"/>
</dbReference>
<dbReference type="GO" id="GO:0005524">
    <property type="term" value="F:ATP binding"/>
    <property type="evidence" value="ECO:0007669"/>
    <property type="project" value="UniProtKB-KW"/>
</dbReference>
<sequence length="274" mass="30196">MTSTTSSIDAARVELLLTELRLPSVKAIWPKLAAQSDKEGWPAARFLAALAELEVADRGRRRIERHMVEARLPAGKTLASFDFDSVPMLSKAQVMALASGDVWLETGANLLLFGPPGGGKSHLSAAIGLALVENGWRVLFTRTTDLVQRLQTARRELALEAAIAKLDRYDLLILDDITYVSKDQAETSVLFELIATRYERRSLLITANQPFGEWGRIFPDQAMTLAAVDRLVHHATIIEMNVESYRRKAALGRKRGAGRPPVHATPEEVESSAD</sequence>
<dbReference type="Proteomes" id="UP000886476">
    <property type="component" value="Unassembled WGS sequence"/>
</dbReference>
<dbReference type="CDD" id="cd00009">
    <property type="entry name" value="AAA"/>
    <property type="match status" value="1"/>
</dbReference>
<evidence type="ECO:0000313" key="6">
    <source>
        <dbReference type="EMBL" id="NPU69713.1"/>
    </source>
</evidence>
<dbReference type="SUPFAM" id="SSF52540">
    <property type="entry name" value="P-loop containing nucleoside triphosphate hydrolases"/>
    <property type="match status" value="1"/>
</dbReference>
<dbReference type="PANTHER" id="PTHR30050:SF4">
    <property type="entry name" value="ATP-BINDING PROTEIN RV3427C IN INSERTION SEQUENCE-RELATED"/>
    <property type="match status" value="1"/>
</dbReference>
<gene>
    <name evidence="6" type="ORF">HL667_32285</name>
</gene>
<proteinExistence type="inferred from homology"/>
<dbReference type="InterPro" id="IPR047661">
    <property type="entry name" value="IstB"/>
</dbReference>
<dbReference type="Pfam" id="PF01695">
    <property type="entry name" value="IstB_IS21"/>
    <property type="match status" value="1"/>
</dbReference>
<name>A0ABX2CNJ9_9BRAD</name>
<evidence type="ECO:0000256" key="4">
    <source>
        <dbReference type="SAM" id="MobiDB-lite"/>
    </source>
</evidence>
<dbReference type="EMBL" id="JABFDN010000021">
    <property type="protein sequence ID" value="NPU69713.1"/>
    <property type="molecule type" value="Genomic_DNA"/>
</dbReference>
<comment type="similarity">
    <text evidence="1">Belongs to the IS21/IS1162 putative ATP-binding protein family.</text>
</comment>
<keyword evidence="7" id="KW-1185">Reference proteome</keyword>
<reference evidence="6" key="1">
    <citation type="submission" date="2020-05" db="EMBL/GenBank/DDBJ databases">
        <title>Nod-independent and nitrogen-fixing Bradyrhizobium aeschynomene sp. nov. isolated from nodules of Aeschynomene indica.</title>
        <authorList>
            <person name="Zhang Z."/>
        </authorList>
    </citation>
    <scope>NUCLEOTIDE SEQUENCE</scope>
    <source>
        <strain evidence="6">83012</strain>
    </source>
</reference>
<protein>
    <submittedName>
        <fullName evidence="6">ATP-binding protein</fullName>
    </submittedName>
</protein>
<comment type="caution">
    <text evidence="6">The sequence shown here is derived from an EMBL/GenBank/DDBJ whole genome shotgun (WGS) entry which is preliminary data.</text>
</comment>
<dbReference type="PANTHER" id="PTHR30050">
    <property type="entry name" value="CHROMOSOMAL REPLICATION INITIATOR PROTEIN DNAA"/>
    <property type="match status" value="1"/>
</dbReference>
<organism evidence="6 7">
    <name type="scientific">Bradyrhizobium aeschynomenes</name>
    <dbReference type="NCBI Taxonomy" id="2734909"/>
    <lineage>
        <taxon>Bacteria</taxon>
        <taxon>Pseudomonadati</taxon>
        <taxon>Pseudomonadota</taxon>
        <taxon>Alphaproteobacteria</taxon>
        <taxon>Hyphomicrobiales</taxon>
        <taxon>Nitrobacteraceae</taxon>
        <taxon>Bradyrhizobium</taxon>
    </lineage>
</organism>
<dbReference type="PIRSF" id="PIRSF003073">
    <property type="entry name" value="DNAC_TnpB_IstB"/>
    <property type="match status" value="1"/>
</dbReference>
<dbReference type="InterPro" id="IPR027417">
    <property type="entry name" value="P-loop_NTPase"/>
</dbReference>
<feature type="region of interest" description="Disordered" evidence="4">
    <location>
        <begin position="252"/>
        <end position="274"/>
    </location>
</feature>
<dbReference type="RefSeq" id="WP_172115008.1">
    <property type="nucleotide sequence ID" value="NZ_JABFDM010000021.1"/>
</dbReference>